<feature type="region of interest" description="Disordered" evidence="1">
    <location>
        <begin position="253"/>
        <end position="373"/>
    </location>
</feature>
<sequence length="373" mass="36760">MDPVGVERLGDRLEEGRAAVGAVAAAAGGQAVGDTAVGVQRTAGVAGLGADRGLDETGHDVAAAVVDGGVEGGDPAAVGAGGGAAPVDGRAHGRRARARDVHAAHGAGLVHRAVGVAHDAVVVAREGRPGGGAQRGRVRGVRPPGAGTVGAVTGGQEVVVAAVVLDVEAQRAAPAARVDGVTAGDELLERARGALDGQRAGVGSGLLLDLVDLGLGDPAVDGDDDTVGLAVDGPGGARDVGLEHRVARLGELGGAEGGHLGRVRAGDRERGGGHEPGGEGDQPGRSRDAAAGGGALDPHFVPPPRKSGARVGSGPVRRSQGRTPDSEWPSRPSRIGTSSRGGRQLGPNWGGKPIPNPLLGLDSTGVDHHHHHH</sequence>
<dbReference type="EMBL" id="JJMM01000003">
    <property type="protein sequence ID" value="KDR96394.1"/>
    <property type="molecule type" value="Genomic_DNA"/>
</dbReference>
<name>A0A069RH73_PEPLI</name>
<comment type="caution">
    <text evidence="2">The sequence shown here is derived from an EMBL/GenBank/DDBJ whole genome shotgun (WGS) entry which is preliminary data.</text>
</comment>
<protein>
    <submittedName>
        <fullName evidence="2">Uncharacterized protein</fullName>
    </submittedName>
</protein>
<evidence type="ECO:0000313" key="2">
    <source>
        <dbReference type="EMBL" id="KDR96394.1"/>
    </source>
</evidence>
<proteinExistence type="predicted"/>
<keyword evidence="3" id="KW-1185">Reference proteome</keyword>
<dbReference type="Proteomes" id="UP000027946">
    <property type="component" value="Unassembled WGS sequence"/>
</dbReference>
<organism evidence="2 3">
    <name type="scientific">Peptoclostridium litorale DSM 5388</name>
    <dbReference type="NCBI Taxonomy" id="1121324"/>
    <lineage>
        <taxon>Bacteria</taxon>
        <taxon>Bacillati</taxon>
        <taxon>Bacillota</taxon>
        <taxon>Clostridia</taxon>
        <taxon>Peptostreptococcales</taxon>
        <taxon>Peptoclostridiaceae</taxon>
        <taxon>Peptoclostridium</taxon>
    </lineage>
</organism>
<evidence type="ECO:0000256" key="1">
    <source>
        <dbReference type="SAM" id="MobiDB-lite"/>
    </source>
</evidence>
<feature type="compositionally biased region" description="Basic and acidic residues" evidence="1">
    <location>
        <begin position="264"/>
        <end position="288"/>
    </location>
</feature>
<gene>
    <name evidence="2" type="ORF">CLIT_3c00010</name>
</gene>
<dbReference type="AlphaFoldDB" id="A0A069RH73"/>
<accession>A0A069RH73</accession>
<reference evidence="2 3" key="1">
    <citation type="submission" date="2014-03" db="EMBL/GenBank/DDBJ databases">
        <title>Genome sequence of Clostridium litorale W6, DSM 5388.</title>
        <authorList>
            <person name="Poehlein A."/>
            <person name="Jagirdar A."/>
            <person name="Khonsari B."/>
            <person name="Chibani C.M."/>
            <person name="Gutierrez Gutierrez D.A."/>
            <person name="Davydova E."/>
            <person name="Alghaithi H.S."/>
            <person name="Nair K.P."/>
            <person name="Dhamotharan K."/>
            <person name="Chandran L."/>
            <person name="G W."/>
            <person name="Daniel R."/>
        </authorList>
    </citation>
    <scope>NUCLEOTIDE SEQUENCE [LARGE SCALE GENOMIC DNA]</scope>
    <source>
        <strain evidence="2 3">W6</strain>
    </source>
</reference>
<evidence type="ECO:0000313" key="3">
    <source>
        <dbReference type="Proteomes" id="UP000027946"/>
    </source>
</evidence>